<dbReference type="InterPro" id="IPR036188">
    <property type="entry name" value="FAD/NAD-bd_sf"/>
</dbReference>
<evidence type="ECO:0000259" key="1">
    <source>
        <dbReference type="Pfam" id="PF01593"/>
    </source>
</evidence>
<dbReference type="Gene3D" id="3.50.50.60">
    <property type="entry name" value="FAD/NAD(P)-binding domain"/>
    <property type="match status" value="1"/>
</dbReference>
<accession>A0AAU7FBT4</accession>
<dbReference type="SUPFAM" id="SSF51905">
    <property type="entry name" value="FAD/NAD(P)-binding domain"/>
    <property type="match status" value="1"/>
</dbReference>
<dbReference type="AlphaFoldDB" id="A0AAU7FBT4"/>
<dbReference type="EMBL" id="CP157355">
    <property type="protein sequence ID" value="XBM00974.1"/>
    <property type="molecule type" value="Genomic_DNA"/>
</dbReference>
<dbReference type="Pfam" id="PF01593">
    <property type="entry name" value="Amino_oxidase"/>
    <property type="match status" value="1"/>
</dbReference>
<reference evidence="2" key="1">
    <citation type="submission" date="2024-05" db="EMBL/GenBank/DDBJ databases">
        <authorList>
            <person name="Yang L."/>
            <person name="Pan L."/>
        </authorList>
    </citation>
    <scope>NUCLEOTIDE SEQUENCE</scope>
    <source>
        <strain evidence="2">FCG-7</strain>
    </source>
</reference>
<dbReference type="Gene3D" id="3.30.70.1990">
    <property type="match status" value="1"/>
</dbReference>
<dbReference type="InterPro" id="IPR002937">
    <property type="entry name" value="Amino_oxidase"/>
</dbReference>
<dbReference type="RefSeq" id="WP_348945297.1">
    <property type="nucleotide sequence ID" value="NZ_CP157355.1"/>
</dbReference>
<organism evidence="2">
    <name type="scientific">Chitinibacter mangrovi</name>
    <dbReference type="NCBI Taxonomy" id="3153927"/>
    <lineage>
        <taxon>Bacteria</taxon>
        <taxon>Pseudomonadati</taxon>
        <taxon>Pseudomonadota</taxon>
        <taxon>Betaproteobacteria</taxon>
        <taxon>Neisseriales</taxon>
        <taxon>Chitinibacteraceae</taxon>
        <taxon>Chitinibacter</taxon>
    </lineage>
</organism>
<protein>
    <submittedName>
        <fullName evidence="2">FAD-dependent oxidoreductase</fullName>
    </submittedName>
</protein>
<dbReference type="KEGG" id="cmav:ABHF33_01435"/>
<dbReference type="InterPro" id="IPR050464">
    <property type="entry name" value="Zeta_carotene_desat/Oxidored"/>
</dbReference>
<dbReference type="Gene3D" id="1.10.405.20">
    <property type="match status" value="1"/>
</dbReference>
<name>A0AAU7FBT4_9NEIS</name>
<feature type="domain" description="Amine oxidase" evidence="1">
    <location>
        <begin position="16"/>
        <end position="280"/>
    </location>
</feature>
<dbReference type="PANTHER" id="PTHR42923">
    <property type="entry name" value="PROTOPORPHYRINOGEN OXIDASE"/>
    <property type="match status" value="1"/>
</dbReference>
<sequence>MNQAAKQRIAVIGSGISGLASAYFLSRAHEVVLFEAGSYLGGHTNTVEVTLEGRTAPVDTGFLVFNEKTYPNLIALLAELGVGSYATDMSFGVSLDDGRLEWAGTNLDTVFAQRCNLLSPRFIGMLRDILRFNAAAPENLQECLHSGATLGQLLESGQYGAAFRDAYLLPMAAAIWSSSPNDILDFPAATFLRFCLNHALLQVNDRPQWQTVQGGGREYVRQIAATLGDIRLNSPVSRIERTAEGVLVHFAQKGVQQAELFDAVILATHAPQSLAILADATEAERAVLGAVRYQPNTAVLHTDVKQLPQRRKVWSAWNYLGGAAVSGERPVCVSYLLNQLQNLPFETPVVVTLNPFTPPAPQTVLAQFDYEHPVFDQAAIDAQAQLPAIQGLDRVWFAGAWTGYGFHEDGLKSALRVVADFGLLPDWAKVT</sequence>
<dbReference type="PANTHER" id="PTHR42923:SF17">
    <property type="entry name" value="AMINE OXIDASE DOMAIN-CONTAINING PROTEIN"/>
    <property type="match status" value="1"/>
</dbReference>
<proteinExistence type="predicted"/>
<gene>
    <name evidence="2" type="ORF">ABHF33_01435</name>
</gene>
<dbReference type="FunFam" id="1.10.405.20:FF:000001">
    <property type="entry name" value="Amine oxidase"/>
    <property type="match status" value="1"/>
</dbReference>
<evidence type="ECO:0000313" key="2">
    <source>
        <dbReference type="EMBL" id="XBM00974.1"/>
    </source>
</evidence>
<dbReference type="GO" id="GO:0016491">
    <property type="term" value="F:oxidoreductase activity"/>
    <property type="evidence" value="ECO:0007669"/>
    <property type="project" value="InterPro"/>
</dbReference>